<reference evidence="8" key="1">
    <citation type="submission" date="2020-08" db="EMBL/GenBank/DDBJ databases">
        <title>Multicomponent nature underlies the extraordinary mechanical properties of spider dragline silk.</title>
        <authorList>
            <person name="Kono N."/>
            <person name="Nakamura H."/>
            <person name="Mori M."/>
            <person name="Yoshida Y."/>
            <person name="Ohtoshi R."/>
            <person name="Malay A.D."/>
            <person name="Moran D.A.P."/>
            <person name="Tomita M."/>
            <person name="Numata K."/>
            <person name="Arakawa K."/>
        </authorList>
    </citation>
    <scope>NUCLEOTIDE SEQUENCE</scope>
</reference>
<evidence type="ECO:0000256" key="7">
    <source>
        <dbReference type="SAM" id="Coils"/>
    </source>
</evidence>
<evidence type="ECO:0000313" key="8">
    <source>
        <dbReference type="EMBL" id="GFU22532.1"/>
    </source>
</evidence>
<dbReference type="Proteomes" id="UP000887013">
    <property type="component" value="Unassembled WGS sequence"/>
</dbReference>
<dbReference type="AlphaFoldDB" id="A0A8X6QFM7"/>
<evidence type="ECO:0000256" key="6">
    <source>
        <dbReference type="RuleBase" id="RU368027"/>
    </source>
</evidence>
<dbReference type="EMBL" id="BMAW01081025">
    <property type="protein sequence ID" value="GFU22532.1"/>
    <property type="molecule type" value="Genomic_DNA"/>
</dbReference>
<dbReference type="GO" id="GO:0005730">
    <property type="term" value="C:nucleolus"/>
    <property type="evidence" value="ECO:0007669"/>
    <property type="project" value="UniProtKB-SubCell"/>
</dbReference>
<dbReference type="InterPro" id="IPR009292">
    <property type="entry name" value="RRP36"/>
</dbReference>
<evidence type="ECO:0000256" key="1">
    <source>
        <dbReference type="ARBA" id="ARBA00004604"/>
    </source>
</evidence>
<dbReference type="PANTHER" id="PTHR21738:SF0">
    <property type="entry name" value="RIBOSOMAL RNA PROCESSING PROTEIN 36 HOMOLOG"/>
    <property type="match status" value="1"/>
</dbReference>
<keyword evidence="3 6" id="KW-0690">Ribosome biogenesis</keyword>
<keyword evidence="5 6" id="KW-0539">Nucleus</keyword>
<accession>A0A8X6QFM7</accession>
<comment type="subcellular location">
    <subcellularLocation>
        <location evidence="1 6">Nucleus</location>
        <location evidence="1 6">Nucleolus</location>
    </subcellularLocation>
</comment>
<evidence type="ECO:0000256" key="3">
    <source>
        <dbReference type="ARBA" id="ARBA00022517"/>
    </source>
</evidence>
<dbReference type="GO" id="GO:0000462">
    <property type="term" value="P:maturation of SSU-rRNA from tricistronic rRNA transcript (SSU-rRNA, 5.8S rRNA, LSU-rRNA)"/>
    <property type="evidence" value="ECO:0007669"/>
    <property type="project" value="TreeGrafter"/>
</dbReference>
<evidence type="ECO:0000313" key="9">
    <source>
        <dbReference type="Proteomes" id="UP000887013"/>
    </source>
</evidence>
<comment type="caution">
    <text evidence="8">The sequence shown here is derived from an EMBL/GenBank/DDBJ whole genome shotgun (WGS) entry which is preliminary data.</text>
</comment>
<comment type="function">
    <text evidence="6">Component of the 90S pre-ribosome involved in the maturation of rRNAs. Required for early cleavages of the pre-RNAs in the 40S ribosomal subunit maturation pathway.</text>
</comment>
<keyword evidence="4 6" id="KW-0698">rRNA processing</keyword>
<feature type="coiled-coil region" evidence="7">
    <location>
        <begin position="52"/>
        <end position="121"/>
    </location>
</feature>
<comment type="similarity">
    <text evidence="2 6">Belongs to the RRP36 family.</text>
</comment>
<keyword evidence="6" id="KW-0687">Ribonucleoprotein</keyword>
<protein>
    <recommendedName>
        <fullName evidence="6">rRNA biogenesis protein RRP36</fullName>
    </recommendedName>
</protein>
<evidence type="ECO:0000256" key="2">
    <source>
        <dbReference type="ARBA" id="ARBA00009418"/>
    </source>
</evidence>
<evidence type="ECO:0000256" key="5">
    <source>
        <dbReference type="ARBA" id="ARBA00023242"/>
    </source>
</evidence>
<dbReference type="PANTHER" id="PTHR21738">
    <property type="entry name" value="RIBOSOMAL RNA PROCESSING PROTEIN 36 HOMOLOG"/>
    <property type="match status" value="1"/>
</dbReference>
<keyword evidence="9" id="KW-1185">Reference proteome</keyword>
<sequence>MAFRRANKNRPRELSSKAPVPIFREVYQEKKTHYRDPRFDDLSGSFNNEEFVENFSFLKDIKEREKKELEKELENVGDDMKRKKQILSLLQKMRNQEKNIKQLEKEKAERLKQQEEIMEAARCGKKPYIPNKTVMKRKKLVETYQTLKKSGKLEKYLERKRKKHFCKDKNRFYN</sequence>
<organism evidence="8 9">
    <name type="scientific">Nephila pilipes</name>
    <name type="common">Giant wood spider</name>
    <name type="synonym">Nephila maculata</name>
    <dbReference type="NCBI Taxonomy" id="299642"/>
    <lineage>
        <taxon>Eukaryota</taxon>
        <taxon>Metazoa</taxon>
        <taxon>Ecdysozoa</taxon>
        <taxon>Arthropoda</taxon>
        <taxon>Chelicerata</taxon>
        <taxon>Arachnida</taxon>
        <taxon>Araneae</taxon>
        <taxon>Araneomorphae</taxon>
        <taxon>Entelegynae</taxon>
        <taxon>Araneoidea</taxon>
        <taxon>Nephilidae</taxon>
        <taxon>Nephila</taxon>
    </lineage>
</organism>
<name>A0A8X6QFM7_NEPPI</name>
<dbReference type="GO" id="GO:0030686">
    <property type="term" value="C:90S preribosome"/>
    <property type="evidence" value="ECO:0007669"/>
    <property type="project" value="TreeGrafter"/>
</dbReference>
<dbReference type="OrthoDB" id="448446at2759"/>
<comment type="subunit">
    <text evidence="6">Associates with 90S and pre-40S pre-ribosomal particles.</text>
</comment>
<evidence type="ECO:0000256" key="4">
    <source>
        <dbReference type="ARBA" id="ARBA00022552"/>
    </source>
</evidence>
<keyword evidence="7" id="KW-0175">Coiled coil</keyword>
<gene>
    <name evidence="8" type="primary">X975_18190</name>
    <name evidence="8" type="ORF">NPIL_175351</name>
</gene>
<dbReference type="Pfam" id="PF06102">
    <property type="entry name" value="RRP36"/>
    <property type="match status" value="1"/>
</dbReference>
<proteinExistence type="inferred from homology"/>